<name>A0ABS1X223_9GAMM</name>
<dbReference type="PROSITE" id="PS51318">
    <property type="entry name" value="TAT"/>
    <property type="match status" value="1"/>
</dbReference>
<dbReference type="EMBL" id="JAEVLS010000005">
    <property type="protein sequence ID" value="MBM0107289.1"/>
    <property type="molecule type" value="Genomic_DNA"/>
</dbReference>
<dbReference type="Pfam" id="PF00248">
    <property type="entry name" value="Aldo_ket_red"/>
    <property type="match status" value="1"/>
</dbReference>
<feature type="domain" description="NADP-dependent oxidoreductase" evidence="2">
    <location>
        <begin position="52"/>
        <end position="292"/>
    </location>
</feature>
<evidence type="ECO:0000259" key="2">
    <source>
        <dbReference type="Pfam" id="PF00248"/>
    </source>
</evidence>
<keyword evidence="4" id="KW-1185">Reference proteome</keyword>
<dbReference type="InterPro" id="IPR006311">
    <property type="entry name" value="TAT_signal"/>
</dbReference>
<sequence>MTTRRQFIGQSSAALAGSALLGSTWLSVARAASEGRMLHRTIPSSGETVPAIGMGTSGSFEVTPGGPEYQALKEVLKRFFDGGATLIDTAPTYSNAEEVLGPLLADAKLRPKAFIATKLSGVVGRDKGLAQFQKSLKTLRTDKVELLQVHNLGDWKTQLALARELKEQGKVKYTGITHYLDSAHDQLADVVQETKPDFLQINYSVTNRGAERRLFPMAKELGIAVLANRNFNDGKLFNQVKGKALPGWAKEVGVTSWAQMFLKFCLSHDAVTAVIPATGKPDRQSDNLKAGFGPLLSAAQKQEVIELVG</sequence>
<dbReference type="RefSeq" id="WP_203169405.1">
    <property type="nucleotide sequence ID" value="NZ_JAEVLS010000005.1"/>
</dbReference>
<dbReference type="CDD" id="cd19095">
    <property type="entry name" value="AKR_PA4992-like"/>
    <property type="match status" value="1"/>
</dbReference>
<reference evidence="3 4" key="1">
    <citation type="journal article" date="2021" name="Int. J. Syst. Evol. Microbiol.">
        <title>Steroidobacter gossypii sp. nov., isolated from soil of cotton cropping field.</title>
        <authorList>
            <person name="Huang R."/>
            <person name="Yang S."/>
            <person name="Zhen C."/>
            <person name="Liu W."/>
        </authorList>
    </citation>
    <scope>NUCLEOTIDE SEQUENCE [LARGE SCALE GENOMIC DNA]</scope>
    <source>
        <strain evidence="3 4">S1-65</strain>
    </source>
</reference>
<dbReference type="SUPFAM" id="SSF51430">
    <property type="entry name" value="NAD(P)-linked oxidoreductase"/>
    <property type="match status" value="1"/>
</dbReference>
<dbReference type="InterPro" id="IPR023210">
    <property type="entry name" value="NADP_OxRdtase_dom"/>
</dbReference>
<dbReference type="InterPro" id="IPR036812">
    <property type="entry name" value="NAD(P)_OxRdtase_dom_sf"/>
</dbReference>
<dbReference type="PANTHER" id="PTHR43312:SF1">
    <property type="entry name" value="NADP-DEPENDENT OXIDOREDUCTASE DOMAIN-CONTAINING PROTEIN"/>
    <property type="match status" value="1"/>
</dbReference>
<dbReference type="PANTHER" id="PTHR43312">
    <property type="entry name" value="D-THREO-ALDOSE 1-DEHYDROGENASE"/>
    <property type="match status" value="1"/>
</dbReference>
<evidence type="ECO:0000256" key="1">
    <source>
        <dbReference type="ARBA" id="ARBA00022729"/>
    </source>
</evidence>
<dbReference type="InterPro" id="IPR019546">
    <property type="entry name" value="TAT_signal_bac_arc"/>
</dbReference>
<comment type="caution">
    <text evidence="3">The sequence shown here is derived from an EMBL/GenBank/DDBJ whole genome shotgun (WGS) entry which is preliminary data.</text>
</comment>
<dbReference type="Gene3D" id="3.20.20.100">
    <property type="entry name" value="NADP-dependent oxidoreductase domain"/>
    <property type="match status" value="1"/>
</dbReference>
<accession>A0ABS1X223</accession>
<protein>
    <submittedName>
        <fullName evidence="3">Aldo/keto reductase</fullName>
    </submittedName>
</protein>
<gene>
    <name evidence="3" type="ORF">JM946_21335</name>
</gene>
<organism evidence="3 4">
    <name type="scientific">Steroidobacter gossypii</name>
    <dbReference type="NCBI Taxonomy" id="2805490"/>
    <lineage>
        <taxon>Bacteria</taxon>
        <taxon>Pseudomonadati</taxon>
        <taxon>Pseudomonadota</taxon>
        <taxon>Gammaproteobacteria</taxon>
        <taxon>Steroidobacterales</taxon>
        <taxon>Steroidobacteraceae</taxon>
        <taxon>Steroidobacter</taxon>
    </lineage>
</organism>
<dbReference type="InterPro" id="IPR053135">
    <property type="entry name" value="AKR2_Oxidoreductase"/>
</dbReference>
<evidence type="ECO:0000313" key="3">
    <source>
        <dbReference type="EMBL" id="MBM0107289.1"/>
    </source>
</evidence>
<keyword evidence="1" id="KW-0732">Signal</keyword>
<dbReference type="Proteomes" id="UP000661077">
    <property type="component" value="Unassembled WGS sequence"/>
</dbReference>
<evidence type="ECO:0000313" key="4">
    <source>
        <dbReference type="Proteomes" id="UP000661077"/>
    </source>
</evidence>
<dbReference type="NCBIfam" id="TIGR01409">
    <property type="entry name" value="TAT_signal_seq"/>
    <property type="match status" value="1"/>
</dbReference>
<proteinExistence type="predicted"/>